<proteinExistence type="predicted"/>
<dbReference type="InterPro" id="IPR008242">
    <property type="entry name" value="Chor_mutase/pphenate_deHydtase"/>
</dbReference>
<feature type="domain" description="Prephenate dehydratase" evidence="21">
    <location>
        <begin position="111"/>
        <end position="288"/>
    </location>
</feature>
<evidence type="ECO:0000256" key="4">
    <source>
        <dbReference type="ARBA" id="ARBA00004741"/>
    </source>
</evidence>
<evidence type="ECO:0000256" key="15">
    <source>
        <dbReference type="ARBA" id="ARBA00023268"/>
    </source>
</evidence>
<evidence type="ECO:0000256" key="16">
    <source>
        <dbReference type="ARBA" id="ARBA00031175"/>
    </source>
</evidence>
<feature type="domain" description="ACT" evidence="22">
    <location>
        <begin position="300"/>
        <end position="376"/>
    </location>
</feature>
<dbReference type="InterPro" id="IPR045865">
    <property type="entry name" value="ACT-like_dom_sf"/>
</dbReference>
<keyword evidence="9" id="KW-0963">Cytoplasm</keyword>
<evidence type="ECO:0000256" key="19">
    <source>
        <dbReference type="PIRSR" id="PIRSR001500-2"/>
    </source>
</evidence>
<evidence type="ECO:0000256" key="6">
    <source>
        <dbReference type="ARBA" id="ARBA00013147"/>
    </source>
</evidence>
<comment type="catalytic activity">
    <reaction evidence="1">
        <text>chorismate = prephenate</text>
        <dbReference type="Rhea" id="RHEA:13897"/>
        <dbReference type="ChEBI" id="CHEBI:29748"/>
        <dbReference type="ChEBI" id="CHEBI:29934"/>
        <dbReference type="EC" id="5.4.99.5"/>
    </reaction>
</comment>
<dbReference type="NCBIfam" id="NF008865">
    <property type="entry name" value="PRK11898.1"/>
    <property type="match status" value="1"/>
</dbReference>
<dbReference type="PROSITE" id="PS51671">
    <property type="entry name" value="ACT"/>
    <property type="match status" value="1"/>
</dbReference>
<evidence type="ECO:0000256" key="13">
    <source>
        <dbReference type="ARBA" id="ARBA00023235"/>
    </source>
</evidence>
<dbReference type="InterPro" id="IPR036979">
    <property type="entry name" value="CM_dom_sf"/>
</dbReference>
<dbReference type="FunFam" id="3.40.190.10:FF:000034">
    <property type="entry name" value="Chorismate mutase/prephenate dehydratase"/>
    <property type="match status" value="1"/>
</dbReference>
<comment type="pathway">
    <text evidence="5">Metabolic intermediate biosynthesis; prephenate biosynthesis; prephenate from chorismate: step 1/1.</text>
</comment>
<dbReference type="InterPro" id="IPR018528">
    <property type="entry name" value="Preph_deHydtase_CS"/>
</dbReference>
<dbReference type="GO" id="GO:0004106">
    <property type="term" value="F:chorismate mutase activity"/>
    <property type="evidence" value="ECO:0007669"/>
    <property type="project" value="UniProtKB-EC"/>
</dbReference>
<reference evidence="23" key="2">
    <citation type="journal article" date="2021" name="PeerJ">
        <title>Extensive microbial diversity within the chicken gut microbiome revealed by metagenomics and culture.</title>
        <authorList>
            <person name="Gilroy R."/>
            <person name="Ravi A."/>
            <person name="Getino M."/>
            <person name="Pursley I."/>
            <person name="Horton D.L."/>
            <person name="Alikhan N.F."/>
            <person name="Baker D."/>
            <person name="Gharbi K."/>
            <person name="Hall N."/>
            <person name="Watson M."/>
            <person name="Adriaenssens E.M."/>
            <person name="Foster-Nyarko E."/>
            <person name="Jarju S."/>
            <person name="Secka A."/>
            <person name="Antonio M."/>
            <person name="Oren A."/>
            <person name="Chaudhuri R.R."/>
            <person name="La Ragione R."/>
            <person name="Hildebrand F."/>
            <person name="Pallen M.J."/>
        </authorList>
    </citation>
    <scope>NUCLEOTIDE SEQUENCE</scope>
    <source>
        <strain evidence="23">ChiSxjej1B13-7041</strain>
    </source>
</reference>
<keyword evidence="12" id="KW-0584">Phenylalanine biosynthesis</keyword>
<evidence type="ECO:0000256" key="10">
    <source>
        <dbReference type="ARBA" id="ARBA00022605"/>
    </source>
</evidence>
<keyword evidence="15" id="KW-0511">Multifunctional enzyme</keyword>
<evidence type="ECO:0000256" key="12">
    <source>
        <dbReference type="ARBA" id="ARBA00023222"/>
    </source>
</evidence>
<accession>A0A9D1EIJ9</accession>
<dbReference type="SUPFAM" id="SSF53850">
    <property type="entry name" value="Periplasmic binding protein-like II"/>
    <property type="match status" value="1"/>
</dbReference>
<organism evidence="23 24">
    <name type="scientific">Candidatus Egerieimonas intestinavium</name>
    <dbReference type="NCBI Taxonomy" id="2840777"/>
    <lineage>
        <taxon>Bacteria</taxon>
        <taxon>Bacillati</taxon>
        <taxon>Bacillota</taxon>
        <taxon>Clostridia</taxon>
        <taxon>Lachnospirales</taxon>
        <taxon>Lachnospiraceae</taxon>
        <taxon>Lachnospiraceae incertae sedis</taxon>
        <taxon>Candidatus Egerieimonas</taxon>
    </lineage>
</organism>
<dbReference type="GO" id="GO:0046417">
    <property type="term" value="P:chorismate metabolic process"/>
    <property type="evidence" value="ECO:0007669"/>
    <property type="project" value="InterPro"/>
</dbReference>
<evidence type="ECO:0000313" key="24">
    <source>
        <dbReference type="Proteomes" id="UP000886841"/>
    </source>
</evidence>
<evidence type="ECO:0000313" key="23">
    <source>
        <dbReference type="EMBL" id="HIR92406.1"/>
    </source>
</evidence>
<dbReference type="PANTHER" id="PTHR21022">
    <property type="entry name" value="PREPHENATE DEHYDRATASE P PROTEIN"/>
    <property type="match status" value="1"/>
</dbReference>
<dbReference type="PROSITE" id="PS51171">
    <property type="entry name" value="PREPHENATE_DEHYDR_3"/>
    <property type="match status" value="1"/>
</dbReference>
<dbReference type="PANTHER" id="PTHR21022:SF19">
    <property type="entry name" value="PREPHENATE DEHYDRATASE-RELATED"/>
    <property type="match status" value="1"/>
</dbReference>
<dbReference type="Gene3D" id="3.30.70.260">
    <property type="match status" value="1"/>
</dbReference>
<dbReference type="SUPFAM" id="SSF55021">
    <property type="entry name" value="ACT-like"/>
    <property type="match status" value="1"/>
</dbReference>
<comment type="subcellular location">
    <subcellularLocation>
        <location evidence="3">Cytoplasm</location>
    </subcellularLocation>
</comment>
<dbReference type="CDD" id="cd04905">
    <property type="entry name" value="ACT_CM-PDT"/>
    <property type="match status" value="1"/>
</dbReference>
<dbReference type="Gene3D" id="1.20.59.10">
    <property type="entry name" value="Chorismate mutase"/>
    <property type="match status" value="1"/>
</dbReference>
<dbReference type="InterPro" id="IPR036263">
    <property type="entry name" value="Chorismate_II_sf"/>
</dbReference>
<dbReference type="CDD" id="cd13631">
    <property type="entry name" value="PBP2_Ct-PDT_like"/>
    <property type="match status" value="1"/>
</dbReference>
<dbReference type="SUPFAM" id="SSF48600">
    <property type="entry name" value="Chorismate mutase II"/>
    <property type="match status" value="1"/>
</dbReference>
<dbReference type="SMART" id="SM00830">
    <property type="entry name" value="CM_2"/>
    <property type="match status" value="1"/>
</dbReference>
<keyword evidence="13" id="KW-0413">Isomerase</keyword>
<dbReference type="EC" id="4.2.1.51" evidence="6"/>
<dbReference type="InterPro" id="IPR002912">
    <property type="entry name" value="ACT_dom"/>
</dbReference>
<dbReference type="PROSITE" id="PS00858">
    <property type="entry name" value="PREPHENATE_DEHYDR_2"/>
    <property type="match status" value="1"/>
</dbReference>
<dbReference type="InterPro" id="IPR002701">
    <property type="entry name" value="CM_II_prokaryot"/>
</dbReference>
<dbReference type="GO" id="GO:0004664">
    <property type="term" value="F:prephenate dehydratase activity"/>
    <property type="evidence" value="ECO:0007669"/>
    <property type="project" value="UniProtKB-EC"/>
</dbReference>
<dbReference type="Gene3D" id="3.40.190.10">
    <property type="entry name" value="Periplasmic binding protein-like II"/>
    <property type="match status" value="2"/>
</dbReference>
<dbReference type="AlphaFoldDB" id="A0A9D1EIJ9"/>
<dbReference type="Pfam" id="PF00800">
    <property type="entry name" value="PDT"/>
    <property type="match status" value="1"/>
</dbReference>
<protein>
    <recommendedName>
        <fullName evidence="7">Bifunctional chorismate mutase/prephenate dehydratase</fullName>
        <ecNumber evidence="6">4.2.1.51</ecNumber>
    </recommendedName>
    <alternativeName>
        <fullName evidence="17">Chorismate mutase-prephenate dehydratase</fullName>
    </alternativeName>
    <alternativeName>
        <fullName evidence="8">Prephenate dehydratase</fullName>
    </alternativeName>
    <alternativeName>
        <fullName evidence="16">p-protein</fullName>
    </alternativeName>
</protein>
<dbReference type="InterPro" id="IPR001086">
    <property type="entry name" value="Preph_deHydtase"/>
</dbReference>
<feature type="domain" description="Chorismate mutase" evidence="20">
    <location>
        <begin position="1"/>
        <end position="88"/>
    </location>
</feature>
<dbReference type="GO" id="GO:0009094">
    <property type="term" value="P:L-phenylalanine biosynthetic process"/>
    <property type="evidence" value="ECO:0007669"/>
    <property type="project" value="UniProtKB-KW"/>
</dbReference>
<comment type="catalytic activity">
    <reaction evidence="18">
        <text>prephenate + H(+) = 3-phenylpyruvate + CO2 + H2O</text>
        <dbReference type="Rhea" id="RHEA:21648"/>
        <dbReference type="ChEBI" id="CHEBI:15377"/>
        <dbReference type="ChEBI" id="CHEBI:15378"/>
        <dbReference type="ChEBI" id="CHEBI:16526"/>
        <dbReference type="ChEBI" id="CHEBI:18005"/>
        <dbReference type="ChEBI" id="CHEBI:29934"/>
        <dbReference type="EC" id="4.2.1.51"/>
    </reaction>
</comment>
<evidence type="ECO:0000256" key="1">
    <source>
        <dbReference type="ARBA" id="ARBA00000824"/>
    </source>
</evidence>
<evidence type="ECO:0000256" key="2">
    <source>
        <dbReference type="ARBA" id="ARBA00002364"/>
    </source>
</evidence>
<comment type="pathway">
    <text evidence="4">Amino-acid biosynthesis; L-phenylalanine biosynthesis; phenylpyruvate from prephenate: step 1/1.</text>
</comment>
<evidence type="ECO:0000256" key="14">
    <source>
        <dbReference type="ARBA" id="ARBA00023239"/>
    </source>
</evidence>
<dbReference type="PROSITE" id="PS51168">
    <property type="entry name" value="CHORISMATE_MUT_2"/>
    <property type="match status" value="1"/>
</dbReference>
<name>A0A9D1EIJ9_9FIRM</name>
<dbReference type="EMBL" id="DVHU01000025">
    <property type="protein sequence ID" value="HIR92406.1"/>
    <property type="molecule type" value="Genomic_DNA"/>
</dbReference>
<evidence type="ECO:0000256" key="17">
    <source>
        <dbReference type="ARBA" id="ARBA00031520"/>
    </source>
</evidence>
<comment type="caution">
    <text evidence="23">The sequence shown here is derived from an EMBL/GenBank/DDBJ whole genome shotgun (WGS) entry which is preliminary data.</text>
</comment>
<keyword evidence="10" id="KW-0028">Amino-acid biosynthesis</keyword>
<dbReference type="Proteomes" id="UP000886841">
    <property type="component" value="Unassembled WGS sequence"/>
</dbReference>
<evidence type="ECO:0000256" key="8">
    <source>
        <dbReference type="ARBA" id="ARBA00021872"/>
    </source>
</evidence>
<reference evidence="23" key="1">
    <citation type="submission" date="2020-10" db="EMBL/GenBank/DDBJ databases">
        <authorList>
            <person name="Gilroy R."/>
        </authorList>
    </citation>
    <scope>NUCLEOTIDE SEQUENCE</scope>
    <source>
        <strain evidence="23">ChiSxjej1B13-7041</strain>
    </source>
</reference>
<evidence type="ECO:0000256" key="9">
    <source>
        <dbReference type="ARBA" id="ARBA00022490"/>
    </source>
</evidence>
<keyword evidence="14 23" id="KW-0456">Lyase</keyword>
<evidence type="ECO:0000259" key="22">
    <source>
        <dbReference type="PROSITE" id="PS51671"/>
    </source>
</evidence>
<evidence type="ECO:0000256" key="18">
    <source>
        <dbReference type="ARBA" id="ARBA00047848"/>
    </source>
</evidence>
<evidence type="ECO:0000259" key="20">
    <source>
        <dbReference type="PROSITE" id="PS51168"/>
    </source>
</evidence>
<keyword evidence="11" id="KW-0057">Aromatic amino acid biosynthesis</keyword>
<dbReference type="GO" id="GO:0005737">
    <property type="term" value="C:cytoplasm"/>
    <property type="evidence" value="ECO:0007669"/>
    <property type="project" value="UniProtKB-SubCell"/>
</dbReference>
<evidence type="ECO:0000256" key="3">
    <source>
        <dbReference type="ARBA" id="ARBA00004496"/>
    </source>
</evidence>
<comment type="function">
    <text evidence="2">Catalyzes the Claisen rearrangement of chorismate to prephenate and the decarboxylation/dehydration of prephenate to phenylpyruvate.</text>
</comment>
<dbReference type="PIRSF" id="PIRSF001500">
    <property type="entry name" value="Chor_mut_pdt_Ppr"/>
    <property type="match status" value="1"/>
</dbReference>
<evidence type="ECO:0000256" key="5">
    <source>
        <dbReference type="ARBA" id="ARBA00004817"/>
    </source>
</evidence>
<sequence length="376" mass="42943">MLDLQEIRKEIDQVDSEMLELFEKRMELCTQVAEFKIENGKPVFDRAREQEKLERLKRQASTPFAEMGAQELFSQIMAISRKLQYTILTEKGQEEPSEYQMVEALPMDRAKVVFQGVEGAYSFAAMKSFFGPQVQSFHVRTWKDAMEAIAWGDADYAVLPIENSTAGIVADIYDLLVKYHHYIVGEQIVRAEHVLMGVPGTSLEEIKTVYSHPQGLWQCRKFLEQHPGWEQVDFDNTATAARKVAQDGDKSQAAIASRYAAEHYGLEILKEGITSSSSNATRFIIVSKKKMFLKGAGKVSICFELPHERGSLYNILSHVIYNNLNMTKIESRPIPEKNWEYRFFVDFEGNLGDSGVKNALRGIEQEARRLRIFGNY</sequence>
<evidence type="ECO:0000256" key="7">
    <source>
        <dbReference type="ARBA" id="ARBA00014401"/>
    </source>
</evidence>
<gene>
    <name evidence="23" type="primary">pheA</name>
    <name evidence="23" type="ORF">IAB98_03160</name>
</gene>
<feature type="site" description="Essential for prephenate dehydratase activity" evidence="19">
    <location>
        <position position="281"/>
    </location>
</feature>
<dbReference type="Pfam" id="PF01817">
    <property type="entry name" value="CM_2"/>
    <property type="match status" value="1"/>
</dbReference>
<evidence type="ECO:0000259" key="21">
    <source>
        <dbReference type="PROSITE" id="PS51171"/>
    </source>
</evidence>
<evidence type="ECO:0000256" key="11">
    <source>
        <dbReference type="ARBA" id="ARBA00023141"/>
    </source>
</evidence>